<dbReference type="Gene3D" id="3.40.630.30">
    <property type="match status" value="1"/>
</dbReference>
<dbReference type="EMBL" id="VUNI01000037">
    <property type="protein sequence ID" value="MST76034.1"/>
    <property type="molecule type" value="Genomic_DNA"/>
</dbReference>
<dbReference type="AlphaFoldDB" id="A0A6L5YUF8"/>
<dbReference type="InterPro" id="IPR000182">
    <property type="entry name" value="GNAT_dom"/>
</dbReference>
<sequence length="170" mass="20321">MIIETERLILRMFENSDYDDLFEYLVQRENDEFEGYPGITYENGKEHLSYRVQSDEFYAIELKENCKVIGNIYCGKRDFESREVGYIINKNYQCHGYASEALSAVIRKCFNNGIHRIYAECDPRNICSWKLLEKVGMEREAFFHKNIYFYKDENGNPIWKDTYVYATLNE</sequence>
<organism evidence="2 3">
    <name type="scientific">Roseburia porci</name>
    <dbReference type="NCBI Taxonomy" id="2605790"/>
    <lineage>
        <taxon>Bacteria</taxon>
        <taxon>Bacillati</taxon>
        <taxon>Bacillota</taxon>
        <taxon>Clostridia</taxon>
        <taxon>Lachnospirales</taxon>
        <taxon>Lachnospiraceae</taxon>
        <taxon>Roseburia</taxon>
    </lineage>
</organism>
<evidence type="ECO:0000313" key="3">
    <source>
        <dbReference type="Proteomes" id="UP000474024"/>
    </source>
</evidence>
<dbReference type="PROSITE" id="PS51186">
    <property type="entry name" value="GNAT"/>
    <property type="match status" value="1"/>
</dbReference>
<reference evidence="2 3" key="1">
    <citation type="submission" date="2019-08" db="EMBL/GenBank/DDBJ databases">
        <title>In-depth cultivation of the pig gut microbiome towards novel bacterial diversity and tailored functional studies.</title>
        <authorList>
            <person name="Wylensek D."/>
            <person name="Hitch T.C.A."/>
            <person name="Clavel T."/>
        </authorList>
    </citation>
    <scope>NUCLEOTIDE SEQUENCE [LARGE SCALE GENOMIC DNA]</scope>
    <source>
        <strain evidence="2 3">MUC/MUC-530-WT-4D</strain>
    </source>
</reference>
<comment type="caution">
    <text evidence="2">The sequence shown here is derived from an EMBL/GenBank/DDBJ whole genome shotgun (WGS) entry which is preliminary data.</text>
</comment>
<dbReference type="Pfam" id="PF13302">
    <property type="entry name" value="Acetyltransf_3"/>
    <property type="match status" value="1"/>
</dbReference>
<proteinExistence type="predicted"/>
<protein>
    <submittedName>
        <fullName evidence="2">GNAT family N-acetyltransferase</fullName>
    </submittedName>
</protein>
<dbReference type="RefSeq" id="WP_154430994.1">
    <property type="nucleotide sequence ID" value="NZ_VUNI01000037.1"/>
</dbReference>
<evidence type="ECO:0000313" key="2">
    <source>
        <dbReference type="EMBL" id="MST76034.1"/>
    </source>
</evidence>
<keyword evidence="3" id="KW-1185">Reference proteome</keyword>
<evidence type="ECO:0000259" key="1">
    <source>
        <dbReference type="PROSITE" id="PS51186"/>
    </source>
</evidence>
<dbReference type="CDD" id="cd04301">
    <property type="entry name" value="NAT_SF"/>
    <property type="match status" value="1"/>
</dbReference>
<feature type="domain" description="N-acetyltransferase" evidence="1">
    <location>
        <begin position="8"/>
        <end position="154"/>
    </location>
</feature>
<dbReference type="SUPFAM" id="SSF55729">
    <property type="entry name" value="Acyl-CoA N-acyltransferases (Nat)"/>
    <property type="match status" value="1"/>
</dbReference>
<dbReference type="PANTHER" id="PTHR43792:SF1">
    <property type="entry name" value="N-ACETYLTRANSFERASE DOMAIN-CONTAINING PROTEIN"/>
    <property type="match status" value="1"/>
</dbReference>
<accession>A0A6L5YUF8</accession>
<keyword evidence="2" id="KW-0808">Transferase</keyword>
<dbReference type="InterPro" id="IPR016181">
    <property type="entry name" value="Acyl_CoA_acyltransferase"/>
</dbReference>
<dbReference type="PANTHER" id="PTHR43792">
    <property type="entry name" value="GNAT FAMILY, PUTATIVE (AFU_ORTHOLOGUE AFUA_3G00765)-RELATED-RELATED"/>
    <property type="match status" value="1"/>
</dbReference>
<gene>
    <name evidence="2" type="ORF">FYJ75_13750</name>
</gene>
<dbReference type="Proteomes" id="UP000474024">
    <property type="component" value="Unassembled WGS sequence"/>
</dbReference>
<name>A0A6L5YUF8_9FIRM</name>
<dbReference type="InterPro" id="IPR051531">
    <property type="entry name" value="N-acetyltransferase"/>
</dbReference>
<dbReference type="GO" id="GO:0016747">
    <property type="term" value="F:acyltransferase activity, transferring groups other than amino-acyl groups"/>
    <property type="evidence" value="ECO:0007669"/>
    <property type="project" value="InterPro"/>
</dbReference>